<comment type="function">
    <text evidence="10">Na(+)/H(+) antiporter that extrudes sodium in exchange for external protons.</text>
</comment>
<sequence>MQHFETIIFVLTILICLLTVANKFNLPNPVLLVIGGLIIGFIPGMPIVSLNPEVVFLIFLPPILYNAASNTSWHDFKSEIKPISTLAIALVFFTTLAVAIFSHWMIPGFSWPLAFVLGAIVSPPDAVAATSITKGLGLNRKVITILEGESLVNDASALIALRFAIAAVGTGTFIFWKAGISFLTIVAGGIVIGGIVGYLFINVHKRILNNSIISTALTLLTPFISYLVAEHFAASGVLAVVSSGLLISWRASDIFSYQTRLRNQAVWDTLIFLLNGFIFILIGLQLPEILRDLSRFSVLELTTYGLIVSAVTIAVRILWVFAAAFSSRGKTVDKDVNTWKNVAIVAWSGGRGVVSLATALAIPLTINAQLFPLRSLILFLTFVVIFVTLVIQGLSLPLLIKMLGVKPHISSDSEERDLRLLLASSTISFIDNDFPFVLNSVCQVQIKKPHLDVTDLLSSEREEHLPATDKSAQSNLLAAQMEIRKFQRKFLSRC</sequence>
<keyword evidence="10" id="KW-0050">Antiport</keyword>
<keyword evidence="4 10" id="KW-0812">Transmembrane</keyword>
<keyword evidence="2 10" id="KW-0813">Transport</keyword>
<dbReference type="GO" id="GO:0005886">
    <property type="term" value="C:plasma membrane"/>
    <property type="evidence" value="ECO:0007669"/>
    <property type="project" value="UniProtKB-SubCell"/>
</dbReference>
<evidence type="ECO:0000256" key="1">
    <source>
        <dbReference type="ARBA" id="ARBA00004651"/>
    </source>
</evidence>
<dbReference type="InterPro" id="IPR004705">
    <property type="entry name" value="Cation/H_exchanger_CPA1_bac"/>
</dbReference>
<evidence type="ECO:0000256" key="7">
    <source>
        <dbReference type="ARBA" id="ARBA00023065"/>
    </source>
</evidence>
<dbReference type="InterPro" id="IPR006153">
    <property type="entry name" value="Cation/H_exchanger_TM"/>
</dbReference>
<keyword evidence="8 10" id="KW-0472">Membrane</keyword>
<dbReference type="STRING" id="688867.SAMN05660236_2180"/>
<feature type="transmembrane region" description="Helical" evidence="10">
    <location>
        <begin position="264"/>
        <end position="284"/>
    </location>
</feature>
<protein>
    <submittedName>
        <fullName evidence="12">Monovalent cation:H+ antiporter, CPA1 family</fullName>
    </submittedName>
</protein>
<feature type="transmembrane region" description="Helical" evidence="10">
    <location>
        <begin position="344"/>
        <end position="364"/>
    </location>
</feature>
<feature type="transmembrane region" description="Helical" evidence="10">
    <location>
        <begin position="304"/>
        <end position="324"/>
    </location>
</feature>
<dbReference type="GO" id="GO:0015386">
    <property type="term" value="F:potassium:proton antiporter activity"/>
    <property type="evidence" value="ECO:0007669"/>
    <property type="project" value="TreeGrafter"/>
</dbReference>
<organism evidence="12 13">
    <name type="scientific">Ohtaekwangia koreensis</name>
    <dbReference type="NCBI Taxonomy" id="688867"/>
    <lineage>
        <taxon>Bacteria</taxon>
        <taxon>Pseudomonadati</taxon>
        <taxon>Bacteroidota</taxon>
        <taxon>Cytophagia</taxon>
        <taxon>Cytophagales</taxon>
        <taxon>Fulvivirgaceae</taxon>
        <taxon>Ohtaekwangia</taxon>
    </lineage>
</organism>
<feature type="transmembrane region" description="Helical" evidence="10">
    <location>
        <begin position="54"/>
        <end position="73"/>
    </location>
</feature>
<accession>A0A1T5KHS5</accession>
<evidence type="ECO:0000256" key="8">
    <source>
        <dbReference type="ARBA" id="ARBA00023136"/>
    </source>
</evidence>
<evidence type="ECO:0000256" key="3">
    <source>
        <dbReference type="ARBA" id="ARBA00022475"/>
    </source>
</evidence>
<dbReference type="PANTHER" id="PTHR10110:SF86">
    <property type="entry name" value="SODIUM_HYDROGEN EXCHANGER 7"/>
    <property type="match status" value="1"/>
</dbReference>
<evidence type="ECO:0000256" key="5">
    <source>
        <dbReference type="ARBA" id="ARBA00022989"/>
    </source>
</evidence>
<feature type="transmembrane region" description="Helical" evidence="10">
    <location>
        <begin position="6"/>
        <end position="22"/>
    </location>
</feature>
<feature type="transmembrane region" description="Helical" evidence="10">
    <location>
        <begin position="182"/>
        <end position="201"/>
    </location>
</feature>
<keyword evidence="5 10" id="KW-1133">Transmembrane helix</keyword>
<feature type="domain" description="Cation/H+ exchanger transmembrane" evidence="11">
    <location>
        <begin position="10"/>
        <end position="400"/>
    </location>
</feature>
<comment type="similarity">
    <text evidence="10">Belongs to the monovalent cation:proton antiporter 1 (CPA1) transporter (TC 2.A.36) family.</text>
</comment>
<reference evidence="12 13" key="1">
    <citation type="submission" date="2017-02" db="EMBL/GenBank/DDBJ databases">
        <authorList>
            <person name="Peterson S.W."/>
        </authorList>
    </citation>
    <scope>NUCLEOTIDE SEQUENCE [LARGE SCALE GENOMIC DNA]</scope>
    <source>
        <strain evidence="12 13">DSM 25262</strain>
    </source>
</reference>
<keyword evidence="7 10" id="KW-0406">Ion transport</keyword>
<feature type="transmembrane region" description="Helical" evidence="10">
    <location>
        <begin position="208"/>
        <end position="226"/>
    </location>
</feature>
<evidence type="ECO:0000256" key="9">
    <source>
        <dbReference type="ARBA" id="ARBA00023201"/>
    </source>
</evidence>
<dbReference type="Proteomes" id="UP000190961">
    <property type="component" value="Unassembled WGS sequence"/>
</dbReference>
<feature type="transmembrane region" description="Helical" evidence="10">
    <location>
        <begin position="85"/>
        <end position="106"/>
    </location>
</feature>
<dbReference type="GO" id="GO:0098719">
    <property type="term" value="P:sodium ion import across plasma membrane"/>
    <property type="evidence" value="ECO:0007669"/>
    <property type="project" value="TreeGrafter"/>
</dbReference>
<evidence type="ECO:0000259" key="11">
    <source>
        <dbReference type="Pfam" id="PF00999"/>
    </source>
</evidence>
<proteinExistence type="inferred from homology"/>
<keyword evidence="3 10" id="KW-1003">Cell membrane</keyword>
<dbReference type="RefSeq" id="WP_221408896.1">
    <property type="nucleotide sequence ID" value="NZ_FUZU01000001.1"/>
</dbReference>
<dbReference type="GO" id="GO:0015385">
    <property type="term" value="F:sodium:proton antiporter activity"/>
    <property type="evidence" value="ECO:0007669"/>
    <property type="project" value="InterPro"/>
</dbReference>
<evidence type="ECO:0000313" key="13">
    <source>
        <dbReference type="Proteomes" id="UP000190961"/>
    </source>
</evidence>
<evidence type="ECO:0000256" key="10">
    <source>
        <dbReference type="RuleBase" id="RU366002"/>
    </source>
</evidence>
<keyword evidence="9 10" id="KW-0739">Sodium transport</keyword>
<evidence type="ECO:0000256" key="4">
    <source>
        <dbReference type="ARBA" id="ARBA00022692"/>
    </source>
</evidence>
<evidence type="ECO:0000313" key="12">
    <source>
        <dbReference type="EMBL" id="SKC62999.1"/>
    </source>
</evidence>
<dbReference type="Gene3D" id="6.10.140.1330">
    <property type="match status" value="1"/>
</dbReference>
<dbReference type="Pfam" id="PF00999">
    <property type="entry name" value="Na_H_Exchanger"/>
    <property type="match status" value="1"/>
</dbReference>
<keyword evidence="6 10" id="KW-0915">Sodium</keyword>
<gene>
    <name evidence="12" type="ORF">SAMN05660236_2180</name>
</gene>
<dbReference type="AlphaFoldDB" id="A0A1T5KHS5"/>
<keyword evidence="13" id="KW-1185">Reference proteome</keyword>
<feature type="transmembrane region" description="Helical" evidence="10">
    <location>
        <begin position="232"/>
        <end position="252"/>
    </location>
</feature>
<evidence type="ECO:0000256" key="6">
    <source>
        <dbReference type="ARBA" id="ARBA00023053"/>
    </source>
</evidence>
<dbReference type="EMBL" id="FUZU01000001">
    <property type="protein sequence ID" value="SKC62999.1"/>
    <property type="molecule type" value="Genomic_DNA"/>
</dbReference>
<dbReference type="PANTHER" id="PTHR10110">
    <property type="entry name" value="SODIUM/HYDROGEN EXCHANGER"/>
    <property type="match status" value="1"/>
</dbReference>
<feature type="transmembrane region" description="Helical" evidence="10">
    <location>
        <begin position="29"/>
        <end position="48"/>
    </location>
</feature>
<dbReference type="NCBIfam" id="TIGR00831">
    <property type="entry name" value="a_cpa1"/>
    <property type="match status" value="1"/>
</dbReference>
<feature type="transmembrane region" description="Helical" evidence="10">
    <location>
        <begin position="376"/>
        <end position="400"/>
    </location>
</feature>
<evidence type="ECO:0000256" key="2">
    <source>
        <dbReference type="ARBA" id="ARBA00022448"/>
    </source>
</evidence>
<name>A0A1T5KHS5_9BACT</name>
<comment type="subcellular location">
    <subcellularLocation>
        <location evidence="1 10">Cell membrane</location>
        <topology evidence="1 10">Multi-pass membrane protein</topology>
    </subcellularLocation>
</comment>
<dbReference type="InterPro" id="IPR018422">
    <property type="entry name" value="Cation/H_exchanger_CPA1"/>
</dbReference>
<dbReference type="GO" id="GO:0051453">
    <property type="term" value="P:regulation of intracellular pH"/>
    <property type="evidence" value="ECO:0007669"/>
    <property type="project" value="TreeGrafter"/>
</dbReference>